<dbReference type="EMBL" id="LAZR01023802">
    <property type="protein sequence ID" value="KKL77266.1"/>
    <property type="molecule type" value="Genomic_DNA"/>
</dbReference>
<feature type="transmembrane region" description="Helical" evidence="1">
    <location>
        <begin position="210"/>
        <end position="235"/>
    </location>
</feature>
<gene>
    <name evidence="2" type="ORF">LCGC14_2036620</name>
</gene>
<reference evidence="2" key="1">
    <citation type="journal article" date="2015" name="Nature">
        <title>Complex archaea that bridge the gap between prokaryotes and eukaryotes.</title>
        <authorList>
            <person name="Spang A."/>
            <person name="Saw J.H."/>
            <person name="Jorgensen S.L."/>
            <person name="Zaremba-Niedzwiedzka K."/>
            <person name="Martijn J."/>
            <person name="Lind A.E."/>
            <person name="van Eijk R."/>
            <person name="Schleper C."/>
            <person name="Guy L."/>
            <person name="Ettema T.J."/>
        </authorList>
    </citation>
    <scope>NUCLEOTIDE SEQUENCE</scope>
</reference>
<evidence type="ECO:0000256" key="1">
    <source>
        <dbReference type="SAM" id="Phobius"/>
    </source>
</evidence>
<organism evidence="2">
    <name type="scientific">marine sediment metagenome</name>
    <dbReference type="NCBI Taxonomy" id="412755"/>
    <lineage>
        <taxon>unclassified sequences</taxon>
        <taxon>metagenomes</taxon>
        <taxon>ecological metagenomes</taxon>
    </lineage>
</organism>
<sequence length="281" mass="30961">MNLSSKRAEKVALTALVLSVIFFVSCLVIGFKSHSFAVISLSWLILGAILIWLVLVLLFHQRSLAEQEKLDMAQLASDQSSDTIFQANASRQALFAVSSKRLAVFEKWFVPIFASLIAVYEIVMGLYLLKGASMVTSVTVKNPQVTAVLMVVFAFVCFLISRYATGMSVRKEFKALRAGGSYLLCIAILSFALAIGLALVQFKIHIVHVILGWFIPGLIIVLGAEIVLNVILDIYRPRIEGQYSRSAFDSRLLGMLNEPGGILHTFASAIDYQFGFKVSQT</sequence>
<protein>
    <submittedName>
        <fullName evidence="2">Uncharacterized protein</fullName>
    </submittedName>
</protein>
<keyword evidence="1" id="KW-0812">Transmembrane</keyword>
<accession>A0A0F9FFS5</accession>
<feature type="transmembrane region" description="Helical" evidence="1">
    <location>
        <begin position="12"/>
        <end position="31"/>
    </location>
</feature>
<keyword evidence="1" id="KW-1133">Transmembrane helix</keyword>
<feature type="transmembrane region" description="Helical" evidence="1">
    <location>
        <begin position="37"/>
        <end position="59"/>
    </location>
</feature>
<dbReference type="AlphaFoldDB" id="A0A0F9FFS5"/>
<feature type="transmembrane region" description="Helical" evidence="1">
    <location>
        <begin position="144"/>
        <end position="161"/>
    </location>
</feature>
<dbReference type="PROSITE" id="PS51257">
    <property type="entry name" value="PROKAR_LIPOPROTEIN"/>
    <property type="match status" value="1"/>
</dbReference>
<feature type="transmembrane region" description="Helical" evidence="1">
    <location>
        <begin position="108"/>
        <end position="129"/>
    </location>
</feature>
<keyword evidence="1" id="KW-0472">Membrane</keyword>
<evidence type="ECO:0000313" key="2">
    <source>
        <dbReference type="EMBL" id="KKL77266.1"/>
    </source>
</evidence>
<comment type="caution">
    <text evidence="2">The sequence shown here is derived from an EMBL/GenBank/DDBJ whole genome shotgun (WGS) entry which is preliminary data.</text>
</comment>
<proteinExistence type="predicted"/>
<name>A0A0F9FFS5_9ZZZZ</name>
<feature type="transmembrane region" description="Helical" evidence="1">
    <location>
        <begin position="182"/>
        <end position="204"/>
    </location>
</feature>